<gene>
    <name evidence="1" type="ORF">CEXT_492221</name>
</gene>
<organism evidence="1 2">
    <name type="scientific">Caerostris extrusa</name>
    <name type="common">Bark spider</name>
    <name type="synonym">Caerostris bankana</name>
    <dbReference type="NCBI Taxonomy" id="172846"/>
    <lineage>
        <taxon>Eukaryota</taxon>
        <taxon>Metazoa</taxon>
        <taxon>Ecdysozoa</taxon>
        <taxon>Arthropoda</taxon>
        <taxon>Chelicerata</taxon>
        <taxon>Arachnida</taxon>
        <taxon>Araneae</taxon>
        <taxon>Araneomorphae</taxon>
        <taxon>Entelegynae</taxon>
        <taxon>Araneoidea</taxon>
        <taxon>Araneidae</taxon>
        <taxon>Caerostris</taxon>
    </lineage>
</organism>
<protein>
    <submittedName>
        <fullName evidence="1">Uncharacterized protein</fullName>
    </submittedName>
</protein>
<dbReference type="Proteomes" id="UP001054945">
    <property type="component" value="Unassembled WGS sequence"/>
</dbReference>
<sequence length="90" mass="10280">MNRSINVLCSILLQVSSEWQGKLCLGRQWSKGKEKRKVNSWSAKYIGELLIDEMGDCVAILSLGYKKRFAYPGETFNTNPRKPKLPTLFV</sequence>
<proteinExistence type="predicted"/>
<keyword evidence="2" id="KW-1185">Reference proteome</keyword>
<evidence type="ECO:0000313" key="2">
    <source>
        <dbReference type="Proteomes" id="UP001054945"/>
    </source>
</evidence>
<name>A0AAV4TP35_CAEEX</name>
<evidence type="ECO:0000313" key="1">
    <source>
        <dbReference type="EMBL" id="GIY48225.1"/>
    </source>
</evidence>
<dbReference type="AlphaFoldDB" id="A0AAV4TP35"/>
<reference evidence="1 2" key="1">
    <citation type="submission" date="2021-06" db="EMBL/GenBank/DDBJ databases">
        <title>Caerostris extrusa draft genome.</title>
        <authorList>
            <person name="Kono N."/>
            <person name="Arakawa K."/>
        </authorList>
    </citation>
    <scope>NUCLEOTIDE SEQUENCE [LARGE SCALE GENOMIC DNA]</scope>
</reference>
<accession>A0AAV4TP35</accession>
<dbReference type="EMBL" id="BPLR01011688">
    <property type="protein sequence ID" value="GIY48225.1"/>
    <property type="molecule type" value="Genomic_DNA"/>
</dbReference>
<comment type="caution">
    <text evidence="1">The sequence shown here is derived from an EMBL/GenBank/DDBJ whole genome shotgun (WGS) entry which is preliminary data.</text>
</comment>